<protein>
    <submittedName>
        <fullName evidence="2">Transcriptional regulator, ArsR family</fullName>
    </submittedName>
</protein>
<dbReference type="HOGENOM" id="CLU_078469_2_0_0"/>
<dbReference type="OrthoDB" id="155998at2"/>
<dbReference type="STRING" id="693977.Deipr_0173"/>
<dbReference type="eggNOG" id="COG2345">
    <property type="taxonomic scope" value="Bacteria"/>
</dbReference>
<dbReference type="Pfam" id="PF13412">
    <property type="entry name" value="HTH_24"/>
    <property type="match status" value="1"/>
</dbReference>
<dbReference type="Proteomes" id="UP000007718">
    <property type="component" value="Chromosome"/>
</dbReference>
<dbReference type="InterPro" id="IPR036390">
    <property type="entry name" value="WH_DNA-bd_sf"/>
</dbReference>
<keyword evidence="3" id="KW-1185">Reference proteome</keyword>
<dbReference type="KEGG" id="dpt:Deipr_0173"/>
<reference evidence="2 3" key="2">
    <citation type="journal article" date="2012" name="Stand. Genomic Sci.">
        <title>Complete genome sequence of the orange-red pigmented, radioresistant Deinococcus proteolyticus type strain (MRP(T)).</title>
        <authorList>
            <person name="Copeland A."/>
            <person name="Zeytun A."/>
            <person name="Yassawong M."/>
            <person name="Nolan M."/>
            <person name="Lucas S."/>
            <person name="Hammon N."/>
            <person name="Deshpande S."/>
            <person name="Cheng J.F."/>
            <person name="Han C."/>
            <person name="Tapia R."/>
            <person name="Goodwin L.A."/>
            <person name="Pitluck S."/>
            <person name="Mavromatis K."/>
            <person name="Liolios K."/>
            <person name="Pagani I."/>
            <person name="Ivanova N."/>
            <person name="Mikhailova N."/>
            <person name="Pati A."/>
            <person name="Chen A."/>
            <person name="Palaniappan K."/>
            <person name="Land M."/>
            <person name="Hauser L."/>
            <person name="Jeffries C.D."/>
            <person name="Brambilla E.M."/>
            <person name="Rohde M."/>
            <person name="Sikorski J."/>
            <person name="Pukall R."/>
            <person name="Goker M."/>
            <person name="Detter J.C."/>
            <person name="Woyke T."/>
            <person name="Bristow J."/>
            <person name="Eisen J.A."/>
            <person name="Markowitz V."/>
            <person name="Hugenholtz P."/>
            <person name="Kyrpides N.C."/>
            <person name="Klenk H.P."/>
            <person name="Lapidus A."/>
        </authorList>
    </citation>
    <scope>NUCLEOTIDE SEQUENCE [LARGE SCALE GENOMIC DNA]</scope>
    <source>
        <strain evidence="3">ATCC 35074 / DSM 20540 / JCM 6276 / NBRC 101906 / NCIMB 13154 / VKM Ac-1939 / CCM 2703 / MRP</strain>
    </source>
</reference>
<feature type="compositionally biased region" description="Polar residues" evidence="1">
    <location>
        <begin position="1"/>
        <end position="22"/>
    </location>
</feature>
<accession>F0RP31</accession>
<gene>
    <name evidence="2" type="ordered locus">Deipr_0173</name>
</gene>
<dbReference type="SUPFAM" id="SSF46785">
    <property type="entry name" value="Winged helix' DNA-binding domain"/>
    <property type="match status" value="1"/>
</dbReference>
<dbReference type="CDD" id="cd00090">
    <property type="entry name" value="HTH_ARSR"/>
    <property type="match status" value="1"/>
</dbReference>
<organism evidence="2 3">
    <name type="scientific">Deinococcus proteolyticus (strain ATCC 35074 / DSM 20540 / JCM 6276 / NBRC 101906 / NCIMB 13154 / VKM Ac-1939 / CCM 2703 / MRP)</name>
    <dbReference type="NCBI Taxonomy" id="693977"/>
    <lineage>
        <taxon>Bacteria</taxon>
        <taxon>Thermotogati</taxon>
        <taxon>Deinococcota</taxon>
        <taxon>Deinococci</taxon>
        <taxon>Deinococcales</taxon>
        <taxon>Deinococcaceae</taxon>
        <taxon>Deinococcus</taxon>
    </lineage>
</organism>
<evidence type="ECO:0000256" key="1">
    <source>
        <dbReference type="SAM" id="MobiDB-lite"/>
    </source>
</evidence>
<dbReference type="RefSeq" id="WP_013613955.1">
    <property type="nucleotide sequence ID" value="NC_015161.1"/>
</dbReference>
<dbReference type="Gene3D" id="1.10.10.10">
    <property type="entry name" value="Winged helix-like DNA-binding domain superfamily/Winged helix DNA-binding domain"/>
    <property type="match status" value="1"/>
</dbReference>
<dbReference type="AlphaFoldDB" id="F0RP31"/>
<proteinExistence type="predicted"/>
<feature type="region of interest" description="Disordered" evidence="1">
    <location>
        <begin position="1"/>
        <end position="23"/>
    </location>
</feature>
<evidence type="ECO:0000313" key="2">
    <source>
        <dbReference type="EMBL" id="ADY25346.1"/>
    </source>
</evidence>
<sequence>MKLPGTSQLQHGSPDQRSSQGERTSDRLLQLLKQHGSLCAAQLSEALGMTEQGVRRHLTRLAGAGLIEGYSGKPQGRGRAQQLYRLTEQGEARFPKSYPTLCMDLLHHLRAEYGPDAVGRVMNSRAQTLAAEVQAEWGPDLPLAQRLEQLTRKFQEANYGSVLEQSGDCYYLTHHNCPHLAVACEFTELCLAERDMIADLLETEVRCEARASTGASQCRYRISKSESAAVPTASSDVPH</sequence>
<dbReference type="InterPro" id="IPR011991">
    <property type="entry name" value="ArsR-like_HTH"/>
</dbReference>
<name>F0RP31_DEIPM</name>
<reference evidence="3" key="1">
    <citation type="submission" date="2011-02" db="EMBL/GenBank/DDBJ databases">
        <title>The complete sequence of chromosome of Deinococcus proteolyticus DSM 20540.</title>
        <authorList>
            <consortium name="US DOE Joint Genome Institute (JGI-PGF)"/>
            <person name="Lucas S."/>
            <person name="Copeland A."/>
            <person name="Lapidus A."/>
            <person name="Bruce D."/>
            <person name="Goodwin L."/>
            <person name="Pitluck S."/>
            <person name="Kyrpides N."/>
            <person name="Mavromatis K."/>
            <person name="Pagani I."/>
            <person name="Ivanova N."/>
            <person name="Ovchinnikova G."/>
            <person name="Zeytun A."/>
            <person name="Detter J.C."/>
            <person name="Han C."/>
            <person name="Land M."/>
            <person name="Hauser L."/>
            <person name="Markowitz V."/>
            <person name="Cheng J.-F."/>
            <person name="Hugenholtz P."/>
            <person name="Woyke T."/>
            <person name="Wu D."/>
            <person name="Pukall R."/>
            <person name="Steenblock K."/>
            <person name="Brambilla E."/>
            <person name="Klenk H.-P."/>
            <person name="Eisen J.A."/>
        </authorList>
    </citation>
    <scope>NUCLEOTIDE SEQUENCE [LARGE SCALE GENOMIC DNA]</scope>
    <source>
        <strain evidence="3">ATCC 35074 / DSM 20540 / JCM 6276 / NBRC 101906 / NCIMB 13154 / VKM Ac-1939 / CCM 2703 / MRP</strain>
    </source>
</reference>
<dbReference type="InterPro" id="IPR036388">
    <property type="entry name" value="WH-like_DNA-bd_sf"/>
</dbReference>
<dbReference type="EMBL" id="CP002536">
    <property type="protein sequence ID" value="ADY25346.1"/>
    <property type="molecule type" value="Genomic_DNA"/>
</dbReference>
<evidence type="ECO:0000313" key="3">
    <source>
        <dbReference type="Proteomes" id="UP000007718"/>
    </source>
</evidence>